<feature type="transmembrane region" description="Helical" evidence="2">
    <location>
        <begin position="114"/>
        <end position="132"/>
    </location>
</feature>
<evidence type="ECO:0000256" key="1">
    <source>
        <dbReference type="SAM" id="MobiDB-lite"/>
    </source>
</evidence>
<feature type="transmembrane region" description="Helical" evidence="2">
    <location>
        <begin position="59"/>
        <end position="76"/>
    </location>
</feature>
<name>A0ABX0GPI3_9ACTN</name>
<accession>A0ABX0GPI3</accession>
<proteinExistence type="predicted"/>
<evidence type="ECO:0000313" key="3">
    <source>
        <dbReference type="EMBL" id="NHC12622.1"/>
    </source>
</evidence>
<keyword evidence="4" id="KW-1185">Reference proteome</keyword>
<feature type="region of interest" description="Disordered" evidence="1">
    <location>
        <begin position="1"/>
        <end position="30"/>
    </location>
</feature>
<dbReference type="EMBL" id="JAANNP010000001">
    <property type="protein sequence ID" value="NHC12622.1"/>
    <property type="molecule type" value="Genomic_DNA"/>
</dbReference>
<gene>
    <name evidence="3" type="ORF">G9H71_02350</name>
</gene>
<organism evidence="3 4">
    <name type="scientific">Motilibacter deserti</name>
    <dbReference type="NCBI Taxonomy" id="2714956"/>
    <lineage>
        <taxon>Bacteria</taxon>
        <taxon>Bacillati</taxon>
        <taxon>Actinomycetota</taxon>
        <taxon>Actinomycetes</taxon>
        <taxon>Motilibacterales</taxon>
        <taxon>Motilibacteraceae</taxon>
        <taxon>Motilibacter</taxon>
    </lineage>
</organism>
<keyword evidence="2" id="KW-0812">Transmembrane</keyword>
<dbReference type="Proteomes" id="UP000800981">
    <property type="component" value="Unassembled WGS sequence"/>
</dbReference>
<evidence type="ECO:0000313" key="4">
    <source>
        <dbReference type="Proteomes" id="UP000800981"/>
    </source>
</evidence>
<sequence length="143" mass="14476">MEPATPSSPDGERSTADGERSAAAAVPTPYAVPVPPPQPAYPPVPYAPPQVVVAPKSAGIAYLLSFLWLGAGNLYAGQLGLGVALIVTNAFLMFFGLIGLVSVVLAIVVVPLVFVGWLVLFLVSGVTAAGAVNQANARLGLPG</sequence>
<dbReference type="RefSeq" id="WP_166277198.1">
    <property type="nucleotide sequence ID" value="NZ_JAANNP010000001.1"/>
</dbReference>
<keyword evidence="2" id="KW-0472">Membrane</keyword>
<feature type="compositionally biased region" description="Basic and acidic residues" evidence="1">
    <location>
        <begin position="10"/>
        <end position="20"/>
    </location>
</feature>
<reference evidence="3 4" key="1">
    <citation type="submission" date="2020-03" db="EMBL/GenBank/DDBJ databases">
        <title>Two novel Motilibacter sp.</title>
        <authorList>
            <person name="Liu S."/>
        </authorList>
    </citation>
    <scope>NUCLEOTIDE SEQUENCE [LARGE SCALE GENOMIC DNA]</scope>
    <source>
        <strain evidence="3 4">E257</strain>
    </source>
</reference>
<keyword evidence="2" id="KW-1133">Transmembrane helix</keyword>
<evidence type="ECO:0000256" key="2">
    <source>
        <dbReference type="SAM" id="Phobius"/>
    </source>
</evidence>
<feature type="transmembrane region" description="Helical" evidence="2">
    <location>
        <begin position="83"/>
        <end position="108"/>
    </location>
</feature>
<protein>
    <submittedName>
        <fullName evidence="3">TM2 domain-containing protein</fullName>
    </submittedName>
</protein>
<comment type="caution">
    <text evidence="3">The sequence shown here is derived from an EMBL/GenBank/DDBJ whole genome shotgun (WGS) entry which is preliminary data.</text>
</comment>